<comment type="caution">
    <text evidence="3">The sequence shown here is derived from an EMBL/GenBank/DDBJ whole genome shotgun (WGS) entry which is preliminary data.</text>
</comment>
<evidence type="ECO:0000256" key="1">
    <source>
        <dbReference type="SAM" id="MobiDB-lite"/>
    </source>
</evidence>
<feature type="transmembrane region" description="Helical" evidence="2">
    <location>
        <begin position="227"/>
        <end position="247"/>
    </location>
</feature>
<dbReference type="EMBL" id="MCFE01000003">
    <property type="protein sequence ID" value="ORY08151.1"/>
    <property type="molecule type" value="Genomic_DNA"/>
</dbReference>
<keyword evidence="4" id="KW-1185">Reference proteome</keyword>
<feature type="compositionally biased region" description="Polar residues" evidence="1">
    <location>
        <begin position="133"/>
        <end position="149"/>
    </location>
</feature>
<organism evidence="3 4">
    <name type="scientific">Basidiobolus meristosporus CBS 931.73</name>
    <dbReference type="NCBI Taxonomy" id="1314790"/>
    <lineage>
        <taxon>Eukaryota</taxon>
        <taxon>Fungi</taxon>
        <taxon>Fungi incertae sedis</taxon>
        <taxon>Zoopagomycota</taxon>
        <taxon>Entomophthoromycotina</taxon>
        <taxon>Basidiobolomycetes</taxon>
        <taxon>Basidiobolales</taxon>
        <taxon>Basidiobolaceae</taxon>
        <taxon>Basidiobolus</taxon>
    </lineage>
</organism>
<keyword evidence="2" id="KW-1133">Transmembrane helix</keyword>
<proteinExistence type="predicted"/>
<feature type="transmembrane region" description="Helical" evidence="2">
    <location>
        <begin position="91"/>
        <end position="110"/>
    </location>
</feature>
<evidence type="ECO:0000313" key="4">
    <source>
        <dbReference type="Proteomes" id="UP000193498"/>
    </source>
</evidence>
<gene>
    <name evidence="3" type="ORF">K493DRAFT_343711</name>
</gene>
<evidence type="ECO:0000256" key="2">
    <source>
        <dbReference type="SAM" id="Phobius"/>
    </source>
</evidence>
<protein>
    <submittedName>
        <fullName evidence="3">Uncharacterized protein</fullName>
    </submittedName>
</protein>
<dbReference type="InParanoid" id="A0A1Y1ZD26"/>
<name>A0A1Y1ZD26_9FUNG</name>
<dbReference type="OrthoDB" id="2446850at2759"/>
<dbReference type="AlphaFoldDB" id="A0A1Y1ZD26"/>
<sequence length="249" mass="27732">MLVLRIHPAFKLIEDTEFKTPSLSCYLTAFGETDLIFIAHRDRSNTPGNYYTLRHTTTTLTAAITSQEIMAFWDTFDLWSKDDSYIRDCYIALWTFWIIWSLLLLARYFFDWKDRHLVAAPGTVPEMHERVGSTDSTHPAVESQATSPGGASPAATSEPALSPLGAKVARAESLSRNLFITFLWMLTASALGYGITRGSMIVAWLYFSFAVVWIASELSITHPAARIGFGLTELGLALAVMGIAFNFGW</sequence>
<accession>A0A1Y1ZD26</accession>
<feature type="transmembrane region" description="Helical" evidence="2">
    <location>
        <begin position="177"/>
        <end position="195"/>
    </location>
</feature>
<dbReference type="Proteomes" id="UP000193498">
    <property type="component" value="Unassembled WGS sequence"/>
</dbReference>
<evidence type="ECO:0000313" key="3">
    <source>
        <dbReference type="EMBL" id="ORY08151.1"/>
    </source>
</evidence>
<feature type="transmembrane region" description="Helical" evidence="2">
    <location>
        <begin position="201"/>
        <end position="220"/>
    </location>
</feature>
<keyword evidence="2" id="KW-0472">Membrane</keyword>
<feature type="region of interest" description="Disordered" evidence="1">
    <location>
        <begin position="128"/>
        <end position="158"/>
    </location>
</feature>
<reference evidence="3 4" key="1">
    <citation type="submission" date="2016-07" db="EMBL/GenBank/DDBJ databases">
        <title>Pervasive Adenine N6-methylation of Active Genes in Fungi.</title>
        <authorList>
            <consortium name="DOE Joint Genome Institute"/>
            <person name="Mondo S.J."/>
            <person name="Dannebaum R.O."/>
            <person name="Kuo R.C."/>
            <person name="Labutti K."/>
            <person name="Haridas S."/>
            <person name="Kuo A."/>
            <person name="Salamov A."/>
            <person name="Ahrendt S.R."/>
            <person name="Lipzen A."/>
            <person name="Sullivan W."/>
            <person name="Andreopoulos W.B."/>
            <person name="Clum A."/>
            <person name="Lindquist E."/>
            <person name="Daum C."/>
            <person name="Ramamoorthy G.K."/>
            <person name="Gryganskyi A."/>
            <person name="Culley D."/>
            <person name="Magnuson J.K."/>
            <person name="James T.Y."/>
            <person name="O'Malley M.A."/>
            <person name="Stajich J.E."/>
            <person name="Spatafora J.W."/>
            <person name="Visel A."/>
            <person name="Grigoriev I.V."/>
        </authorList>
    </citation>
    <scope>NUCLEOTIDE SEQUENCE [LARGE SCALE GENOMIC DNA]</scope>
    <source>
        <strain evidence="3 4">CBS 931.73</strain>
    </source>
</reference>
<keyword evidence="2" id="KW-0812">Transmembrane</keyword>